<dbReference type="Proteomes" id="UP000193411">
    <property type="component" value="Unassembled WGS sequence"/>
</dbReference>
<dbReference type="GO" id="GO:0016560">
    <property type="term" value="P:protein import into peroxisome matrix, docking"/>
    <property type="evidence" value="ECO:0007669"/>
    <property type="project" value="InterPro"/>
</dbReference>
<evidence type="ECO:0000256" key="3">
    <source>
        <dbReference type="ARBA" id="ARBA00022448"/>
    </source>
</evidence>
<comment type="subcellular location">
    <subcellularLocation>
        <location evidence="12">Peroxisome membrane</location>
    </subcellularLocation>
</comment>
<keyword evidence="3" id="KW-0813">Transport</keyword>
<evidence type="ECO:0000259" key="14">
    <source>
        <dbReference type="PROSITE" id="PS50002"/>
    </source>
</evidence>
<evidence type="ECO:0000256" key="13">
    <source>
        <dbReference type="PROSITE-ProRule" id="PRU00192"/>
    </source>
</evidence>
<dbReference type="GO" id="GO:0005778">
    <property type="term" value="C:peroxisomal membrane"/>
    <property type="evidence" value="ECO:0007669"/>
    <property type="project" value="UniProtKB-SubCell"/>
</dbReference>
<dbReference type="OrthoDB" id="10037838at2759"/>
<proteinExistence type="inferred from homology"/>
<evidence type="ECO:0000256" key="5">
    <source>
        <dbReference type="ARBA" id="ARBA00022927"/>
    </source>
</evidence>
<keyword evidence="2 13" id="KW-0728">SH3 domain</keyword>
<dbReference type="PRINTS" id="PR00452">
    <property type="entry name" value="SH3DOMAIN"/>
</dbReference>
<keyword evidence="4" id="KW-0812">Transmembrane</keyword>
<dbReference type="PANTHER" id="PTHR19332:SF1">
    <property type="entry name" value="PEROXISOMAL MEMBRANE PROTEIN PEX13"/>
    <property type="match status" value="1"/>
</dbReference>
<evidence type="ECO:0000313" key="15">
    <source>
        <dbReference type="EMBL" id="ORZ36294.1"/>
    </source>
</evidence>
<organism evidence="15 16">
    <name type="scientific">Catenaria anguillulae PL171</name>
    <dbReference type="NCBI Taxonomy" id="765915"/>
    <lineage>
        <taxon>Eukaryota</taxon>
        <taxon>Fungi</taxon>
        <taxon>Fungi incertae sedis</taxon>
        <taxon>Blastocladiomycota</taxon>
        <taxon>Blastocladiomycetes</taxon>
        <taxon>Blastocladiales</taxon>
        <taxon>Catenariaceae</taxon>
        <taxon>Catenaria</taxon>
    </lineage>
</organism>
<dbReference type="PANTHER" id="PTHR19332">
    <property type="entry name" value="PEROXISOMAL MEMBRANE PROTEIN PEX13"/>
    <property type="match status" value="1"/>
</dbReference>
<dbReference type="GO" id="GO:1990429">
    <property type="term" value="C:peroxisomal importomer complex"/>
    <property type="evidence" value="ECO:0007669"/>
    <property type="project" value="TreeGrafter"/>
</dbReference>
<evidence type="ECO:0000256" key="8">
    <source>
        <dbReference type="ARBA" id="ARBA00023136"/>
    </source>
</evidence>
<evidence type="ECO:0000256" key="6">
    <source>
        <dbReference type="ARBA" id="ARBA00022989"/>
    </source>
</evidence>
<keyword evidence="5" id="KW-0653">Protein transport</keyword>
<dbReference type="PROSITE" id="PS50002">
    <property type="entry name" value="SH3"/>
    <property type="match status" value="1"/>
</dbReference>
<feature type="domain" description="SH3" evidence="14">
    <location>
        <begin position="224"/>
        <end position="290"/>
    </location>
</feature>
<dbReference type="InterPro" id="IPR036028">
    <property type="entry name" value="SH3-like_dom_sf"/>
</dbReference>
<dbReference type="InterPro" id="IPR001452">
    <property type="entry name" value="SH3_domain"/>
</dbReference>
<evidence type="ECO:0000256" key="11">
    <source>
        <dbReference type="ARBA" id="ARBA00034535"/>
    </source>
</evidence>
<dbReference type="InterPro" id="IPR035463">
    <property type="entry name" value="Pex13"/>
</dbReference>
<comment type="caution">
    <text evidence="15">The sequence shown here is derived from an EMBL/GenBank/DDBJ whole genome shotgun (WGS) entry which is preliminary data.</text>
</comment>
<dbReference type="Pfam" id="PF00018">
    <property type="entry name" value="SH3_1"/>
    <property type="match status" value="1"/>
</dbReference>
<protein>
    <recommendedName>
        <fullName evidence="11">Peroxisomal membrane protein PEX13</fullName>
    </recommendedName>
    <alternativeName>
        <fullName evidence="10">Peroxin-13</fullName>
    </alternativeName>
</protein>
<comment type="similarity">
    <text evidence="1">Belongs to the peroxin-13 family.</text>
</comment>
<evidence type="ECO:0000256" key="10">
    <source>
        <dbReference type="ARBA" id="ARBA00029693"/>
    </source>
</evidence>
<reference evidence="15 16" key="1">
    <citation type="submission" date="2016-07" db="EMBL/GenBank/DDBJ databases">
        <title>Pervasive Adenine N6-methylation of Active Genes in Fungi.</title>
        <authorList>
            <consortium name="DOE Joint Genome Institute"/>
            <person name="Mondo S.J."/>
            <person name="Dannebaum R.O."/>
            <person name="Kuo R.C."/>
            <person name="Labutti K."/>
            <person name="Haridas S."/>
            <person name="Kuo A."/>
            <person name="Salamov A."/>
            <person name="Ahrendt S.R."/>
            <person name="Lipzen A."/>
            <person name="Sullivan W."/>
            <person name="Andreopoulos W.B."/>
            <person name="Clum A."/>
            <person name="Lindquist E."/>
            <person name="Daum C."/>
            <person name="Ramamoorthy G.K."/>
            <person name="Gryganskyi A."/>
            <person name="Culley D."/>
            <person name="Magnuson J.K."/>
            <person name="James T.Y."/>
            <person name="O'Malley M.A."/>
            <person name="Stajich J.E."/>
            <person name="Spatafora J.W."/>
            <person name="Visel A."/>
            <person name="Grigoriev I.V."/>
        </authorList>
    </citation>
    <scope>NUCLEOTIDE SEQUENCE [LARGE SCALE GENOMIC DNA]</scope>
    <source>
        <strain evidence="15 16">PL171</strain>
    </source>
</reference>
<gene>
    <name evidence="15" type="ORF">BCR44DRAFT_130240</name>
</gene>
<evidence type="ECO:0000256" key="4">
    <source>
        <dbReference type="ARBA" id="ARBA00022692"/>
    </source>
</evidence>
<keyword evidence="16" id="KW-1185">Reference proteome</keyword>
<keyword evidence="6" id="KW-1133">Transmembrane helix</keyword>
<evidence type="ECO:0000313" key="16">
    <source>
        <dbReference type="Proteomes" id="UP000193411"/>
    </source>
</evidence>
<keyword evidence="9" id="KW-0576">Peroxisome</keyword>
<dbReference type="Gene3D" id="2.30.30.40">
    <property type="entry name" value="SH3 Domains"/>
    <property type="match status" value="1"/>
</dbReference>
<sequence>MGAYGTPSAYGSSYASPYSRFSSPYSSYSSPYSTYGGYGSTYGSYGGAGYGAYGSTYGAMGRPGFGAMGPPGAQGPNSLQSSTQAAFDLLNSFVQSFGSFAGMLDSTLHATFQSFHAMMAVADQVGHLRSTVGQVFSLVWLIRRVKAWITGKKDERADGFAAEFAGAAGQAPGGPPAHPPIKKKPILVFIALVFGFPYLLSKLVKFLSERLAQQQPKAIKFDPNNVELVRALYDYVATNPAELSFKRGDILAVVEKPIEPSGEPGMWWQGKLQQGPIGYFPSNYVEIIRKTQPPTSAQLGNGNAQPQHPMGTDSAAFGQTFAPAGAAGAMATGAGSFEGVSW</sequence>
<dbReference type="EMBL" id="MCFL01000018">
    <property type="protein sequence ID" value="ORZ36294.1"/>
    <property type="molecule type" value="Genomic_DNA"/>
</dbReference>
<dbReference type="SUPFAM" id="SSF50044">
    <property type="entry name" value="SH3-domain"/>
    <property type="match status" value="1"/>
</dbReference>
<dbReference type="InterPro" id="IPR007223">
    <property type="entry name" value="Peroxin-13_N"/>
</dbReference>
<name>A0A1Y2HQS1_9FUNG</name>
<evidence type="ECO:0000256" key="7">
    <source>
        <dbReference type="ARBA" id="ARBA00023010"/>
    </source>
</evidence>
<dbReference type="AlphaFoldDB" id="A0A1Y2HQS1"/>
<dbReference type="SMART" id="SM00326">
    <property type="entry name" value="SH3"/>
    <property type="match status" value="1"/>
</dbReference>
<keyword evidence="8" id="KW-0472">Membrane</keyword>
<evidence type="ECO:0000256" key="12">
    <source>
        <dbReference type="ARBA" id="ARBA00046271"/>
    </source>
</evidence>
<accession>A0A1Y2HQS1</accession>
<evidence type="ECO:0000256" key="9">
    <source>
        <dbReference type="ARBA" id="ARBA00023140"/>
    </source>
</evidence>
<evidence type="ECO:0000256" key="1">
    <source>
        <dbReference type="ARBA" id="ARBA00006033"/>
    </source>
</evidence>
<evidence type="ECO:0000256" key="2">
    <source>
        <dbReference type="ARBA" id="ARBA00022443"/>
    </source>
</evidence>
<keyword evidence="7" id="KW-0811">Translocation</keyword>
<dbReference type="Pfam" id="PF04088">
    <property type="entry name" value="Peroxin-13_N"/>
    <property type="match status" value="1"/>
</dbReference>
<dbReference type="STRING" id="765915.A0A1Y2HQS1"/>